<evidence type="ECO:0000313" key="4">
    <source>
        <dbReference type="Proteomes" id="UP000053144"/>
    </source>
</evidence>
<protein>
    <recommendedName>
        <fullName evidence="2">DUF7745 domain-containing protein</fullName>
    </recommendedName>
</protein>
<dbReference type="PANTHER" id="PTHR48200">
    <property type="entry name" value="PROTEIN, PUTATIVE-RELATED"/>
    <property type="match status" value="1"/>
</dbReference>
<dbReference type="OMA" id="WINKRIN"/>
<evidence type="ECO:0000259" key="2">
    <source>
        <dbReference type="Pfam" id="PF24924"/>
    </source>
</evidence>
<dbReference type="Pfam" id="PF24924">
    <property type="entry name" value="DUF7745"/>
    <property type="match status" value="1"/>
</dbReference>
<dbReference type="PANTHER" id="PTHR48200:SF1">
    <property type="entry name" value="AMINOTRANSFERASE-LIKE PLANT MOBILE DOMAIN-CONTAINING PROTEIN"/>
    <property type="match status" value="1"/>
</dbReference>
<dbReference type="Proteomes" id="UP000053144">
    <property type="component" value="Chromosome 10"/>
</dbReference>
<feature type="domain" description="DUF7745" evidence="2">
    <location>
        <begin position="17"/>
        <end position="152"/>
    </location>
</feature>
<keyword evidence="1" id="KW-0175">Coiled coil</keyword>
<proteinExistence type="predicted"/>
<dbReference type="AlphaFoldDB" id="A0A0L9VN57"/>
<gene>
    <name evidence="3" type="ORF">LR48_Vigan10g229000</name>
</gene>
<dbReference type="EMBL" id="CM003380">
    <property type="protein sequence ID" value="KOM56398.1"/>
    <property type="molecule type" value="Genomic_DNA"/>
</dbReference>
<accession>A0A0L9VN57</accession>
<dbReference type="STRING" id="3914.A0A0L9VN57"/>
<dbReference type="InterPro" id="IPR056647">
    <property type="entry name" value="DUF7745"/>
</dbReference>
<feature type="coiled-coil region" evidence="1">
    <location>
        <begin position="172"/>
        <end position="220"/>
    </location>
</feature>
<reference evidence="4" key="1">
    <citation type="journal article" date="2015" name="Proc. Natl. Acad. Sci. U.S.A.">
        <title>Genome sequencing of adzuki bean (Vigna angularis) provides insight into high starch and low fat accumulation and domestication.</title>
        <authorList>
            <person name="Yang K."/>
            <person name="Tian Z."/>
            <person name="Chen C."/>
            <person name="Luo L."/>
            <person name="Zhao B."/>
            <person name="Wang Z."/>
            <person name="Yu L."/>
            <person name="Li Y."/>
            <person name="Sun Y."/>
            <person name="Li W."/>
            <person name="Chen Y."/>
            <person name="Li Y."/>
            <person name="Zhang Y."/>
            <person name="Ai D."/>
            <person name="Zhao J."/>
            <person name="Shang C."/>
            <person name="Ma Y."/>
            <person name="Wu B."/>
            <person name="Wang M."/>
            <person name="Gao L."/>
            <person name="Sun D."/>
            <person name="Zhang P."/>
            <person name="Guo F."/>
            <person name="Wang W."/>
            <person name="Li Y."/>
            <person name="Wang J."/>
            <person name="Varshney R.K."/>
            <person name="Wang J."/>
            <person name="Ling H.Q."/>
            <person name="Wan P."/>
        </authorList>
    </citation>
    <scope>NUCLEOTIDE SEQUENCE</scope>
    <source>
        <strain evidence="4">cv. Jingnong 6</strain>
    </source>
</reference>
<evidence type="ECO:0000256" key="1">
    <source>
        <dbReference type="SAM" id="Coils"/>
    </source>
</evidence>
<evidence type="ECO:0000313" key="3">
    <source>
        <dbReference type="EMBL" id="KOM56398.1"/>
    </source>
</evidence>
<organism evidence="3 4">
    <name type="scientific">Phaseolus angularis</name>
    <name type="common">Azuki bean</name>
    <name type="synonym">Vigna angularis</name>
    <dbReference type="NCBI Taxonomy" id="3914"/>
    <lineage>
        <taxon>Eukaryota</taxon>
        <taxon>Viridiplantae</taxon>
        <taxon>Streptophyta</taxon>
        <taxon>Embryophyta</taxon>
        <taxon>Tracheophyta</taxon>
        <taxon>Spermatophyta</taxon>
        <taxon>Magnoliopsida</taxon>
        <taxon>eudicotyledons</taxon>
        <taxon>Gunneridae</taxon>
        <taxon>Pentapetalae</taxon>
        <taxon>rosids</taxon>
        <taxon>fabids</taxon>
        <taxon>Fabales</taxon>
        <taxon>Fabaceae</taxon>
        <taxon>Papilionoideae</taxon>
        <taxon>50 kb inversion clade</taxon>
        <taxon>NPAAA clade</taxon>
        <taxon>indigoferoid/millettioid clade</taxon>
        <taxon>Phaseoleae</taxon>
        <taxon>Vigna</taxon>
    </lineage>
</organism>
<dbReference type="Gramene" id="KOM56398">
    <property type="protein sequence ID" value="KOM56398"/>
    <property type="gene ID" value="LR48_Vigan10g229000"/>
</dbReference>
<name>A0A0L9VN57_PHAAN</name>
<sequence length="303" mass="35342">MAARMFKEMVDVKSLSKTLSHQELKGKGGNDWVRFLAGLSERSIKWRLPWLENKPDIQHCGSFPNVPLIGVRYCVNYNPLLVQRQFGHSLRGAPSSDYLATLFIYYEDGHFIELLRKVKSAWENMVRAEKDLRDGVVDSRVIYHTWILERVKVVKLPFKLIKDQSASEGPSQASESEELQQLKAEMEKLKVRNARLENELQRARNDLVDMRNDNEEKSCAYENIVKSQKAERDYTFRVKQDLAAASRELSMRVNEKNVALEKGRQWKQLYEEAKRDKREALKRLREAQVQVQESGHQMKEMAT</sequence>